<keyword evidence="3 6" id="KW-0812">Transmembrane</keyword>
<dbReference type="SUPFAM" id="SSF81338">
    <property type="entry name" value="Aquaporin-like"/>
    <property type="match status" value="1"/>
</dbReference>
<dbReference type="InterPro" id="IPR034294">
    <property type="entry name" value="Aquaporin_transptr"/>
</dbReference>
<feature type="transmembrane region" description="Helical" evidence="8">
    <location>
        <begin position="20"/>
        <end position="40"/>
    </location>
</feature>
<feature type="compositionally biased region" description="Basic and acidic residues" evidence="7">
    <location>
        <begin position="251"/>
        <end position="260"/>
    </location>
</feature>
<reference evidence="9 10" key="1">
    <citation type="submission" date="2020-08" db="EMBL/GenBank/DDBJ databases">
        <title>Sequencing the genomes of 1000 actinobacteria strains.</title>
        <authorList>
            <person name="Klenk H.-P."/>
        </authorList>
    </citation>
    <scope>NUCLEOTIDE SEQUENCE [LARGE SCALE GENOMIC DNA]</scope>
    <source>
        <strain evidence="9 10">DSM 28967</strain>
    </source>
</reference>
<keyword evidence="6" id="KW-0813">Transport</keyword>
<feature type="transmembrane region" description="Helical" evidence="8">
    <location>
        <begin position="52"/>
        <end position="71"/>
    </location>
</feature>
<dbReference type="RefSeq" id="WP_184805215.1">
    <property type="nucleotide sequence ID" value="NZ_JACHMY010000001.1"/>
</dbReference>
<feature type="transmembrane region" description="Helical" evidence="8">
    <location>
        <begin position="141"/>
        <end position="163"/>
    </location>
</feature>
<dbReference type="PANTHER" id="PTHR19139:SF199">
    <property type="entry name" value="MIP17260P"/>
    <property type="match status" value="1"/>
</dbReference>
<evidence type="ECO:0000256" key="8">
    <source>
        <dbReference type="SAM" id="Phobius"/>
    </source>
</evidence>
<comment type="subcellular location">
    <subcellularLocation>
        <location evidence="1">Membrane</location>
        <topology evidence="1">Multi-pass membrane protein</topology>
    </subcellularLocation>
</comment>
<keyword evidence="4 8" id="KW-1133">Transmembrane helix</keyword>
<keyword evidence="5 8" id="KW-0472">Membrane</keyword>
<dbReference type="InterPro" id="IPR023271">
    <property type="entry name" value="Aquaporin-like"/>
</dbReference>
<comment type="caution">
    <text evidence="9">The sequence shown here is derived from an EMBL/GenBank/DDBJ whole genome shotgun (WGS) entry which is preliminary data.</text>
</comment>
<name>A0A7W9MZQ6_9ACTN</name>
<accession>A0A7W9MZQ6</accession>
<feature type="region of interest" description="Disordered" evidence="7">
    <location>
        <begin position="241"/>
        <end position="285"/>
    </location>
</feature>
<evidence type="ECO:0000256" key="1">
    <source>
        <dbReference type="ARBA" id="ARBA00004141"/>
    </source>
</evidence>
<evidence type="ECO:0000256" key="7">
    <source>
        <dbReference type="SAM" id="MobiDB-lite"/>
    </source>
</evidence>
<dbReference type="GO" id="GO:0005886">
    <property type="term" value="C:plasma membrane"/>
    <property type="evidence" value="ECO:0007669"/>
    <property type="project" value="TreeGrafter"/>
</dbReference>
<dbReference type="Proteomes" id="UP000549971">
    <property type="component" value="Unassembled WGS sequence"/>
</dbReference>
<proteinExistence type="inferred from homology"/>
<feature type="transmembrane region" description="Helical" evidence="8">
    <location>
        <begin position="175"/>
        <end position="193"/>
    </location>
</feature>
<feature type="transmembrane region" description="Helical" evidence="8">
    <location>
        <begin position="101"/>
        <end position="121"/>
    </location>
</feature>
<dbReference type="Gene3D" id="1.20.1080.10">
    <property type="entry name" value="Glycerol uptake facilitator protein"/>
    <property type="match status" value="1"/>
</dbReference>
<gene>
    <name evidence="9" type="ORF">HDA39_008356</name>
</gene>
<feature type="transmembrane region" description="Helical" evidence="8">
    <location>
        <begin position="213"/>
        <end position="235"/>
    </location>
</feature>
<sequence>MSAAETVVPQLLVRRVLAEFAGGVLLVFLGISAMIAVTWVAEPLADWPGGRYLLSLLLGLAFGYAVTLVVYSPLGRISGQLNPSFTLVHWMAGWQSARTTAFYLVAQLVGGALGGAALLVWRARGAEFRYGATVPMPQVSLWIPAVAELVSTMLIALAIIAIARGRVTGSWAFHLVPILYGVLAPVAAPLSGLSTNPARTLGPALVADQYEHLWFYFVVPPLGAVLAVLVSPSLWPRNRQRILPGGDAPNDDARIPRTEAPRASGGLGDGRTRADRTRAWFRGPD</sequence>
<feature type="compositionally biased region" description="Basic and acidic residues" evidence="7">
    <location>
        <begin position="270"/>
        <end position="285"/>
    </location>
</feature>
<evidence type="ECO:0000313" key="10">
    <source>
        <dbReference type="Proteomes" id="UP000549971"/>
    </source>
</evidence>
<dbReference type="AlphaFoldDB" id="A0A7W9MZQ6"/>
<dbReference type="PANTHER" id="PTHR19139">
    <property type="entry name" value="AQUAPORIN TRANSPORTER"/>
    <property type="match status" value="1"/>
</dbReference>
<evidence type="ECO:0000256" key="2">
    <source>
        <dbReference type="ARBA" id="ARBA00006175"/>
    </source>
</evidence>
<organism evidence="9 10">
    <name type="scientific">Kribbella italica</name>
    <dbReference type="NCBI Taxonomy" id="1540520"/>
    <lineage>
        <taxon>Bacteria</taxon>
        <taxon>Bacillati</taxon>
        <taxon>Actinomycetota</taxon>
        <taxon>Actinomycetes</taxon>
        <taxon>Propionibacteriales</taxon>
        <taxon>Kribbellaceae</taxon>
        <taxon>Kribbella</taxon>
    </lineage>
</organism>
<evidence type="ECO:0000313" key="9">
    <source>
        <dbReference type="EMBL" id="MBB5841622.1"/>
    </source>
</evidence>
<evidence type="ECO:0000256" key="6">
    <source>
        <dbReference type="RuleBase" id="RU000477"/>
    </source>
</evidence>
<evidence type="ECO:0000256" key="3">
    <source>
        <dbReference type="ARBA" id="ARBA00022692"/>
    </source>
</evidence>
<dbReference type="Pfam" id="PF00230">
    <property type="entry name" value="MIP"/>
    <property type="match status" value="1"/>
</dbReference>
<dbReference type="GO" id="GO:0015250">
    <property type="term" value="F:water channel activity"/>
    <property type="evidence" value="ECO:0007669"/>
    <property type="project" value="TreeGrafter"/>
</dbReference>
<protein>
    <submittedName>
        <fullName evidence="9">Aquaporin Z</fullName>
    </submittedName>
</protein>
<dbReference type="PRINTS" id="PR00783">
    <property type="entry name" value="MINTRINSICP"/>
</dbReference>
<comment type="similarity">
    <text evidence="2 6">Belongs to the MIP/aquaporin (TC 1.A.8) family.</text>
</comment>
<dbReference type="EMBL" id="JACHMY010000001">
    <property type="protein sequence ID" value="MBB5841622.1"/>
    <property type="molecule type" value="Genomic_DNA"/>
</dbReference>
<evidence type="ECO:0000256" key="4">
    <source>
        <dbReference type="ARBA" id="ARBA00022989"/>
    </source>
</evidence>
<dbReference type="InterPro" id="IPR000425">
    <property type="entry name" value="MIP"/>
</dbReference>
<keyword evidence="10" id="KW-1185">Reference proteome</keyword>
<evidence type="ECO:0000256" key="5">
    <source>
        <dbReference type="ARBA" id="ARBA00023136"/>
    </source>
</evidence>